<evidence type="ECO:0000256" key="2">
    <source>
        <dbReference type="SAM" id="Phobius"/>
    </source>
</evidence>
<feature type="compositionally biased region" description="Low complexity" evidence="1">
    <location>
        <begin position="61"/>
        <end position="75"/>
    </location>
</feature>
<reference evidence="4" key="1">
    <citation type="submission" date="2019-04" db="EMBL/GenBank/DDBJ databases">
        <title>Nocardioides xinjiangensis sp. nov.</title>
        <authorList>
            <person name="Liu S."/>
        </authorList>
    </citation>
    <scope>NUCLEOTIDE SEQUENCE [LARGE SCALE GENOMIC DNA]</scope>
    <source>
        <strain evidence="4">18</strain>
    </source>
</reference>
<keyword evidence="2" id="KW-0812">Transmembrane</keyword>
<proteinExistence type="predicted"/>
<feature type="transmembrane region" description="Helical" evidence="2">
    <location>
        <begin position="90"/>
        <end position="112"/>
    </location>
</feature>
<dbReference type="Proteomes" id="UP000308760">
    <property type="component" value="Unassembled WGS sequence"/>
</dbReference>
<dbReference type="EMBL" id="STGY01000044">
    <property type="protein sequence ID" value="THV41441.1"/>
    <property type="molecule type" value="Genomic_DNA"/>
</dbReference>
<comment type="caution">
    <text evidence="3">The sequence shown here is derived from an EMBL/GenBank/DDBJ whole genome shotgun (WGS) entry which is preliminary data.</text>
</comment>
<accession>A0A4S8QCX6</accession>
<feature type="compositionally biased region" description="Acidic residues" evidence="1">
    <location>
        <begin position="132"/>
        <end position="164"/>
    </location>
</feature>
<evidence type="ECO:0000313" key="3">
    <source>
        <dbReference type="EMBL" id="THV41441.1"/>
    </source>
</evidence>
<evidence type="ECO:0000256" key="1">
    <source>
        <dbReference type="SAM" id="MobiDB-lite"/>
    </source>
</evidence>
<gene>
    <name evidence="3" type="ORF">FAB82_11625</name>
</gene>
<organism evidence="3 4">
    <name type="scientific">Glycomyces buryatensis</name>
    <dbReference type="NCBI Taxonomy" id="2570927"/>
    <lineage>
        <taxon>Bacteria</taxon>
        <taxon>Bacillati</taxon>
        <taxon>Actinomycetota</taxon>
        <taxon>Actinomycetes</taxon>
        <taxon>Glycomycetales</taxon>
        <taxon>Glycomycetaceae</taxon>
        <taxon>Glycomyces</taxon>
    </lineage>
</organism>
<protein>
    <submittedName>
        <fullName evidence="3">Uncharacterized protein</fullName>
    </submittedName>
</protein>
<keyword evidence="2" id="KW-0472">Membrane</keyword>
<dbReference type="OrthoDB" id="5186845at2"/>
<feature type="region of interest" description="Disordered" evidence="1">
    <location>
        <begin position="117"/>
        <end position="178"/>
    </location>
</feature>
<sequence length="280" mass="30324">MTYPPPGGNDPQHFQLQPEPSQQPSDPYSQGYNSAPPSAPNYFDPNAPQYGQQPPPPHMTPPVGVQPGYPQGAPSALPPQLPQQKHGGNLGIILVIVVGLVAVLGVAAVMLIPGILDEGEDQGGGSTVESESPSEEESEEPSEEPTEEEPTEDEEEEDPADDFDTWGTASSSEDFDVNSPEGAAIAWKWAYDTGDAETMESLICSDASDYLVWQYEHIEEYGGSDPGYPVWGMAREVDGAYEAWAGWTYTDAKPTEDDLSLGYIYEVVEEDGTWKVCDYS</sequence>
<feature type="region of interest" description="Disordered" evidence="1">
    <location>
        <begin position="1"/>
        <end position="82"/>
    </location>
</feature>
<name>A0A4S8QCX6_9ACTN</name>
<reference evidence="3 4" key="2">
    <citation type="submission" date="2019-05" db="EMBL/GenBank/DDBJ databases">
        <title>Glycomyces buryatensis sp. nov.</title>
        <authorList>
            <person name="Nikitina E."/>
        </authorList>
    </citation>
    <scope>NUCLEOTIDE SEQUENCE [LARGE SCALE GENOMIC DNA]</scope>
    <source>
        <strain evidence="3 4">18</strain>
    </source>
</reference>
<evidence type="ECO:0000313" key="4">
    <source>
        <dbReference type="Proteomes" id="UP000308760"/>
    </source>
</evidence>
<keyword evidence="2" id="KW-1133">Transmembrane helix</keyword>
<dbReference type="RefSeq" id="WP_136534711.1">
    <property type="nucleotide sequence ID" value="NZ_STGY01000044.1"/>
</dbReference>
<keyword evidence="4" id="KW-1185">Reference proteome</keyword>
<dbReference type="AlphaFoldDB" id="A0A4S8QCX6"/>
<feature type="compositionally biased region" description="Polar residues" evidence="1">
    <location>
        <begin position="12"/>
        <end position="36"/>
    </location>
</feature>